<dbReference type="GO" id="GO:0006629">
    <property type="term" value="P:lipid metabolic process"/>
    <property type="evidence" value="ECO:0007669"/>
    <property type="project" value="InterPro"/>
</dbReference>
<dbReference type="OMA" id="FYLFHNY"/>
<dbReference type="VEuPathDB" id="TriTrypDB:TvY486_0200700"/>
<evidence type="ECO:0000259" key="2">
    <source>
        <dbReference type="Pfam" id="PF00487"/>
    </source>
</evidence>
<evidence type="ECO:0000313" key="3">
    <source>
        <dbReference type="EMBL" id="CCC46658.1"/>
    </source>
</evidence>
<feature type="transmembrane region" description="Helical" evidence="1">
    <location>
        <begin position="103"/>
        <end position="123"/>
    </location>
</feature>
<dbReference type="AlphaFoldDB" id="G0TRT6"/>
<dbReference type="InterPro" id="IPR012171">
    <property type="entry name" value="Fatty_acid_desaturase"/>
</dbReference>
<feature type="transmembrane region" description="Helical" evidence="1">
    <location>
        <begin position="254"/>
        <end position="276"/>
    </location>
</feature>
<sequence>MSVAETVSPPSAGVGHGTELILSIGRGKEYDVHVPPTSLTIRHIQQQIPTKYFKRSFWRSFAYLVRDLLQIALTYAAMQLVGLPVANYLSAVAGSASTKEGRILLSSAAFLYWAVLWTAYWFVQGLNGTALWVLAHECGHQAFSTSRTINNTVGYLLHTVLLVPYHSWRITHGTHHKHTNHLTKDLVFVPTQRNAVCEAMEEAPLVMLANMLIMFVFGWPAHLVANAGGQNLGRFASHFDPSAPFFRREDYRDVVVSDVGIVAMLAAIGCFSWNFGFLNLCSWYLVPYLWVNFWLVYITYMQHSDVRLPHYTNEHWTFVRGALAAVDRDFGGVLNTWLHHINDSHIVHHLFSQMPHYNAIQVTRKHIREILGNLYVSSDKPLIKSLLHTWQECRYVVPDEGICVYRR</sequence>
<name>G0TRT6_TRYVY</name>
<feature type="transmembrane region" description="Helical" evidence="1">
    <location>
        <begin position="68"/>
        <end position="91"/>
    </location>
</feature>
<dbReference type="PANTHER" id="PTHR32100">
    <property type="entry name" value="OMEGA-6 FATTY ACID DESATURASE, CHLOROPLASTIC"/>
    <property type="match status" value="1"/>
</dbReference>
<protein>
    <submittedName>
        <fullName evidence="3">Putative oleate desaturase</fullName>
    </submittedName>
</protein>
<evidence type="ECO:0000256" key="1">
    <source>
        <dbReference type="SAM" id="Phobius"/>
    </source>
</evidence>
<dbReference type="Pfam" id="PF00487">
    <property type="entry name" value="FA_desaturase"/>
    <property type="match status" value="1"/>
</dbReference>
<keyword evidence="1" id="KW-0472">Membrane</keyword>
<dbReference type="InterPro" id="IPR005804">
    <property type="entry name" value="FA_desaturase_dom"/>
</dbReference>
<feature type="domain" description="Fatty acid desaturase" evidence="2">
    <location>
        <begin position="117"/>
        <end position="373"/>
    </location>
</feature>
<accession>G0TRT6</accession>
<organism evidence="3">
    <name type="scientific">Trypanosoma vivax (strain Y486)</name>
    <dbReference type="NCBI Taxonomy" id="1055687"/>
    <lineage>
        <taxon>Eukaryota</taxon>
        <taxon>Discoba</taxon>
        <taxon>Euglenozoa</taxon>
        <taxon>Kinetoplastea</taxon>
        <taxon>Metakinetoplastina</taxon>
        <taxon>Trypanosomatida</taxon>
        <taxon>Trypanosomatidae</taxon>
        <taxon>Trypanosoma</taxon>
        <taxon>Duttonella</taxon>
    </lineage>
</organism>
<dbReference type="EMBL" id="HE573018">
    <property type="protein sequence ID" value="CCC46658.1"/>
    <property type="molecule type" value="Genomic_DNA"/>
</dbReference>
<reference evidence="3" key="1">
    <citation type="journal article" date="2012" name="Proc. Natl. Acad. Sci. U.S.A.">
        <title>Antigenic diversity is generated by distinct evolutionary mechanisms in African trypanosome species.</title>
        <authorList>
            <person name="Jackson A.P."/>
            <person name="Berry A."/>
            <person name="Aslett M."/>
            <person name="Allison H.C."/>
            <person name="Burton P."/>
            <person name="Vavrova-Anderson J."/>
            <person name="Brown R."/>
            <person name="Browne H."/>
            <person name="Corton N."/>
            <person name="Hauser H."/>
            <person name="Gamble J."/>
            <person name="Gilderthorp R."/>
            <person name="Marcello L."/>
            <person name="McQuillan J."/>
            <person name="Otto T.D."/>
            <person name="Quail M.A."/>
            <person name="Sanders M.J."/>
            <person name="van Tonder A."/>
            <person name="Ginger M.L."/>
            <person name="Field M.C."/>
            <person name="Barry J.D."/>
            <person name="Hertz-Fowler C."/>
            <person name="Berriman M."/>
        </authorList>
    </citation>
    <scope>NUCLEOTIDE SEQUENCE</scope>
    <source>
        <strain evidence="3">Y486</strain>
    </source>
</reference>
<proteinExistence type="predicted"/>
<feature type="transmembrane region" description="Helical" evidence="1">
    <location>
        <begin position="205"/>
        <end position="225"/>
    </location>
</feature>
<keyword evidence="1" id="KW-1133">Transmembrane helix</keyword>
<dbReference type="GO" id="GO:0016491">
    <property type="term" value="F:oxidoreductase activity"/>
    <property type="evidence" value="ECO:0007669"/>
    <property type="project" value="InterPro"/>
</dbReference>
<feature type="transmembrane region" description="Helical" evidence="1">
    <location>
        <begin position="282"/>
        <end position="300"/>
    </location>
</feature>
<gene>
    <name evidence="3" type="ORF">TVY486_0200700</name>
</gene>
<keyword evidence="1" id="KW-0812">Transmembrane</keyword>
<dbReference type="CDD" id="cd03507">
    <property type="entry name" value="Delta12-FADS-like"/>
    <property type="match status" value="1"/>
</dbReference>